<gene>
    <name evidence="6" type="ORF">UCDDA912_g07542</name>
</gene>
<dbReference type="Pfam" id="PF00067">
    <property type="entry name" value="p450"/>
    <property type="match status" value="1"/>
</dbReference>
<keyword evidence="2" id="KW-0479">Metal-binding</keyword>
<keyword evidence="3" id="KW-0560">Oxidoreductase</keyword>
<comment type="similarity">
    <text evidence="1">Belongs to the cytochrome P450 family.</text>
</comment>
<dbReference type="PANTHER" id="PTHR46300:SF2">
    <property type="entry name" value="CYTOCHROME P450 MONOOXYGENASE ALNH-RELATED"/>
    <property type="match status" value="1"/>
</dbReference>
<organism evidence="6 7">
    <name type="scientific">Diaporthe ampelina</name>
    <dbReference type="NCBI Taxonomy" id="1214573"/>
    <lineage>
        <taxon>Eukaryota</taxon>
        <taxon>Fungi</taxon>
        <taxon>Dikarya</taxon>
        <taxon>Ascomycota</taxon>
        <taxon>Pezizomycotina</taxon>
        <taxon>Sordariomycetes</taxon>
        <taxon>Sordariomycetidae</taxon>
        <taxon>Diaporthales</taxon>
        <taxon>Diaporthaceae</taxon>
        <taxon>Diaporthe</taxon>
    </lineage>
</organism>
<evidence type="ECO:0000256" key="4">
    <source>
        <dbReference type="ARBA" id="ARBA00023004"/>
    </source>
</evidence>
<dbReference type="STRING" id="1214573.A0A0G2FD15"/>
<evidence type="ECO:0000256" key="2">
    <source>
        <dbReference type="ARBA" id="ARBA00022723"/>
    </source>
</evidence>
<proteinExistence type="inferred from homology"/>
<dbReference type="Gene3D" id="1.10.630.10">
    <property type="entry name" value="Cytochrome P450"/>
    <property type="match status" value="1"/>
</dbReference>
<reference evidence="6 7" key="2">
    <citation type="submission" date="2015-05" db="EMBL/GenBank/DDBJ databases">
        <authorList>
            <person name="Morales-Cruz A."/>
            <person name="Amrine K.C."/>
            <person name="Cantu D."/>
        </authorList>
    </citation>
    <scope>NUCLEOTIDE SEQUENCE [LARGE SCALE GENOMIC DNA]</scope>
    <source>
        <strain evidence="6">DA912</strain>
    </source>
</reference>
<dbReference type="GO" id="GO:0016705">
    <property type="term" value="F:oxidoreductase activity, acting on paired donors, with incorporation or reduction of molecular oxygen"/>
    <property type="evidence" value="ECO:0007669"/>
    <property type="project" value="InterPro"/>
</dbReference>
<dbReference type="PANTHER" id="PTHR46300">
    <property type="entry name" value="P450, PUTATIVE (EUROFUNG)-RELATED-RELATED"/>
    <property type="match status" value="1"/>
</dbReference>
<sequence>MTITSISKYQGMMDDEATFTLNAILEQPSSFHAEFMRYSYSVLTTAFMGFTIRSASDPFIEHNESFTAEVMNTFRPDYFPSNVFPVLRYLPMWALPSLRKMESLRKRNIGEMWAMRKKISGRVSEGTATESVYKHFLENRGEYNVTDEEAVHTFQTLIDGGTRSPHNNLLGFLFLMMEYPEWQRKLQDEVDKVVGQGRLPNYQDIADLPTVRAVVKEGVRYRSLIAEMGVSHTLEQDDIYEGFFFEKGTTLHATFA</sequence>
<keyword evidence="7" id="KW-1185">Reference proteome</keyword>
<keyword evidence="5" id="KW-0503">Monooxygenase</keyword>
<dbReference type="InterPro" id="IPR001128">
    <property type="entry name" value="Cyt_P450"/>
</dbReference>
<dbReference type="SUPFAM" id="SSF48264">
    <property type="entry name" value="Cytochrome P450"/>
    <property type="match status" value="1"/>
</dbReference>
<dbReference type="EMBL" id="LCUC01000302">
    <property type="protein sequence ID" value="KKY32497.1"/>
    <property type="molecule type" value="Genomic_DNA"/>
</dbReference>
<evidence type="ECO:0000256" key="1">
    <source>
        <dbReference type="ARBA" id="ARBA00010617"/>
    </source>
</evidence>
<evidence type="ECO:0000313" key="6">
    <source>
        <dbReference type="EMBL" id="KKY32497.1"/>
    </source>
</evidence>
<dbReference type="GO" id="GO:0004497">
    <property type="term" value="F:monooxygenase activity"/>
    <property type="evidence" value="ECO:0007669"/>
    <property type="project" value="UniProtKB-KW"/>
</dbReference>
<evidence type="ECO:0000256" key="3">
    <source>
        <dbReference type="ARBA" id="ARBA00023002"/>
    </source>
</evidence>
<dbReference type="GO" id="GO:0020037">
    <property type="term" value="F:heme binding"/>
    <property type="evidence" value="ECO:0007669"/>
    <property type="project" value="InterPro"/>
</dbReference>
<keyword evidence="4" id="KW-0408">Iron</keyword>
<dbReference type="InterPro" id="IPR050364">
    <property type="entry name" value="Cytochrome_P450_fung"/>
</dbReference>
<dbReference type="InterPro" id="IPR036396">
    <property type="entry name" value="Cyt_P450_sf"/>
</dbReference>
<accession>A0A0G2FD15</accession>
<evidence type="ECO:0000256" key="5">
    <source>
        <dbReference type="ARBA" id="ARBA00023033"/>
    </source>
</evidence>
<dbReference type="Proteomes" id="UP000034680">
    <property type="component" value="Unassembled WGS sequence"/>
</dbReference>
<protein>
    <submittedName>
        <fullName evidence="6">Putative cytochrome p450</fullName>
    </submittedName>
</protein>
<dbReference type="AlphaFoldDB" id="A0A0G2FD15"/>
<dbReference type="GO" id="GO:0005506">
    <property type="term" value="F:iron ion binding"/>
    <property type="evidence" value="ECO:0007669"/>
    <property type="project" value="InterPro"/>
</dbReference>
<dbReference type="OrthoDB" id="1103324at2759"/>
<name>A0A0G2FD15_9PEZI</name>
<evidence type="ECO:0000313" key="7">
    <source>
        <dbReference type="Proteomes" id="UP000034680"/>
    </source>
</evidence>
<comment type="caution">
    <text evidence="6">The sequence shown here is derived from an EMBL/GenBank/DDBJ whole genome shotgun (WGS) entry which is preliminary data.</text>
</comment>
<reference evidence="6 7" key="1">
    <citation type="submission" date="2015-05" db="EMBL/GenBank/DDBJ databases">
        <title>Distinctive expansion of gene families associated with plant cell wall degradation and secondary metabolism in the genomes of grapevine trunk pathogens.</title>
        <authorList>
            <person name="Lawrence D.P."/>
            <person name="Travadon R."/>
            <person name="Rolshausen P.E."/>
            <person name="Baumgartner K."/>
        </authorList>
    </citation>
    <scope>NUCLEOTIDE SEQUENCE [LARGE SCALE GENOMIC DNA]</scope>
    <source>
        <strain evidence="6">DA912</strain>
    </source>
</reference>